<proteinExistence type="predicted"/>
<comment type="caution">
    <text evidence="2">The sequence shown here is derived from an EMBL/GenBank/DDBJ whole genome shotgun (WGS) entry which is preliminary data.</text>
</comment>
<gene>
    <name evidence="2" type="ORF">CKAN_01942300</name>
</gene>
<dbReference type="InterPro" id="IPR055411">
    <property type="entry name" value="LRR_FXL15/At3g58940/PEG3-like"/>
</dbReference>
<reference evidence="2 3" key="1">
    <citation type="journal article" date="2019" name="Nat. Plants">
        <title>Stout camphor tree genome fills gaps in understanding of flowering plant genome evolution.</title>
        <authorList>
            <person name="Chaw S.M."/>
            <person name="Liu Y.C."/>
            <person name="Wu Y.W."/>
            <person name="Wang H.Y."/>
            <person name="Lin C.I."/>
            <person name="Wu C.S."/>
            <person name="Ke H.M."/>
            <person name="Chang L.Y."/>
            <person name="Hsu C.Y."/>
            <person name="Yang H.T."/>
            <person name="Sudianto E."/>
            <person name="Hsu M.H."/>
            <person name="Wu K.P."/>
            <person name="Wang L.N."/>
            <person name="Leebens-Mack J.H."/>
            <person name="Tsai I.J."/>
        </authorList>
    </citation>
    <scope>NUCLEOTIDE SEQUENCE [LARGE SCALE GENOMIC DNA]</scope>
    <source>
        <strain evidence="3">cv. Chaw 1501</strain>
        <tissue evidence="2">Young leaves</tissue>
    </source>
</reference>
<dbReference type="Pfam" id="PF24758">
    <property type="entry name" value="LRR_At5g56370"/>
    <property type="match status" value="1"/>
</dbReference>
<dbReference type="OrthoDB" id="612216at2759"/>
<evidence type="ECO:0000313" key="3">
    <source>
        <dbReference type="Proteomes" id="UP000283530"/>
    </source>
</evidence>
<accession>A0A443PHW1</accession>
<name>A0A443PHW1_9MAGN</name>
<dbReference type="InterPro" id="IPR032675">
    <property type="entry name" value="LRR_dom_sf"/>
</dbReference>
<protein>
    <submittedName>
        <fullName evidence="2">F-box/FBD/LRR-repeat-like protein</fullName>
    </submittedName>
</protein>
<dbReference type="AlphaFoldDB" id="A0A443PHW1"/>
<dbReference type="PANTHER" id="PTHR31639">
    <property type="entry name" value="F-BOX PROTEIN-LIKE"/>
    <property type="match status" value="1"/>
</dbReference>
<dbReference type="SUPFAM" id="SSF52047">
    <property type="entry name" value="RNI-like"/>
    <property type="match status" value="1"/>
</dbReference>
<dbReference type="PANTHER" id="PTHR31639:SF42">
    <property type="entry name" value="OS02G0160200 PROTEIN"/>
    <property type="match status" value="1"/>
</dbReference>
<feature type="domain" description="F-box/LRR-repeat protein 15/At3g58940/PEG3-like LRR" evidence="1">
    <location>
        <begin position="2"/>
        <end position="91"/>
    </location>
</feature>
<evidence type="ECO:0000313" key="2">
    <source>
        <dbReference type="EMBL" id="RWR90332.1"/>
    </source>
</evidence>
<dbReference type="EMBL" id="QPKB01000008">
    <property type="protein sequence ID" value="RWR90332.1"/>
    <property type="molecule type" value="Genomic_DNA"/>
</dbReference>
<dbReference type="Gene3D" id="3.80.10.10">
    <property type="entry name" value="Ribonuclease Inhibitor"/>
    <property type="match status" value="1"/>
</dbReference>
<keyword evidence="3" id="KW-1185">Reference proteome</keyword>
<organism evidence="2 3">
    <name type="scientific">Cinnamomum micranthum f. kanehirae</name>
    <dbReference type="NCBI Taxonomy" id="337451"/>
    <lineage>
        <taxon>Eukaryota</taxon>
        <taxon>Viridiplantae</taxon>
        <taxon>Streptophyta</taxon>
        <taxon>Embryophyta</taxon>
        <taxon>Tracheophyta</taxon>
        <taxon>Spermatophyta</taxon>
        <taxon>Magnoliopsida</taxon>
        <taxon>Magnoliidae</taxon>
        <taxon>Laurales</taxon>
        <taxon>Lauraceae</taxon>
        <taxon>Cinnamomum</taxon>
    </lineage>
</organism>
<sequence>MKGVRELCLQFSAHQNGLNEMNRYRLPSWLFECEKLVYLELYSCKVEVPDDVCFSSLRVLSLIQIELSGRAIDKLLAGCPLLENLTIISGVMALKQENGYGDVKSLPENLRRAKVLTLCRRSIRLMSISQLQNLLSYVSKTKCLSLTTLLLKNELQGIANILRTSNELETLIIRLDAVHHDRCTGKDYLEILTYGFPSLVHLKTIKIIGFMMYVQYSLCNKYPTWFIDSLNWKMNLIRLLLNNAKMLQKIIIHLPRTHRSPNIGVGAMRPWLKIKQLVCQQFTGIPGVSSSAQVLFSDY</sequence>
<dbReference type="Proteomes" id="UP000283530">
    <property type="component" value="Unassembled WGS sequence"/>
</dbReference>
<evidence type="ECO:0000259" key="1">
    <source>
        <dbReference type="Pfam" id="PF24758"/>
    </source>
</evidence>